<comment type="caution">
    <text evidence="1">The sequence shown here is derived from an EMBL/GenBank/DDBJ whole genome shotgun (WGS) entry which is preliminary data.</text>
</comment>
<keyword evidence="2" id="KW-1185">Reference proteome</keyword>
<accession>A0ACB5STH3</accession>
<organism evidence="1 2">
    <name type="scientific">Ambrosiozyma monospora</name>
    <name type="common">Yeast</name>
    <name type="synonym">Endomycopsis monosporus</name>
    <dbReference type="NCBI Taxonomy" id="43982"/>
    <lineage>
        <taxon>Eukaryota</taxon>
        <taxon>Fungi</taxon>
        <taxon>Dikarya</taxon>
        <taxon>Ascomycota</taxon>
        <taxon>Saccharomycotina</taxon>
        <taxon>Pichiomycetes</taxon>
        <taxon>Pichiales</taxon>
        <taxon>Pichiaceae</taxon>
        <taxon>Ambrosiozyma</taxon>
    </lineage>
</organism>
<evidence type="ECO:0000313" key="2">
    <source>
        <dbReference type="Proteomes" id="UP001165064"/>
    </source>
</evidence>
<dbReference type="EMBL" id="BSXS01000355">
    <property type="protein sequence ID" value="GME72142.1"/>
    <property type="molecule type" value="Genomic_DNA"/>
</dbReference>
<dbReference type="Proteomes" id="UP001165064">
    <property type="component" value="Unassembled WGS sequence"/>
</dbReference>
<reference evidence="1" key="1">
    <citation type="submission" date="2023-04" db="EMBL/GenBank/DDBJ databases">
        <title>Ambrosiozyma monospora NBRC 10751.</title>
        <authorList>
            <person name="Ichikawa N."/>
            <person name="Sato H."/>
            <person name="Tonouchi N."/>
        </authorList>
    </citation>
    <scope>NUCLEOTIDE SEQUENCE</scope>
    <source>
        <strain evidence="1">NBRC 10751</strain>
    </source>
</reference>
<name>A0ACB5STH3_AMBMO</name>
<gene>
    <name evidence="1" type="ORF">Amon02_000086400</name>
</gene>
<protein>
    <submittedName>
        <fullName evidence="1">Unnamed protein product</fullName>
    </submittedName>
</protein>
<proteinExistence type="predicted"/>
<sequence length="647" mass="72940">MPYRLVFHYLCTARKLIQLYIVGTLAEDRFSRPLYFSKISRNFTESLMQQTTVDAMKLSEFVFQILPKLGLYTPLVQNRYNNFYSILPIYSTDSTDKHQQQQDIDSINSSVRSYNSDKVNEFHDGASATHSHLEKTISRLSRVITGQSAREEKEDQLKLEKLISHHPEVIKKIKTHLEGGEYGKLGPLEQPIDLEKTTTQLKQDPNSDFNPEDPWNYPVDLATEMRLVVFTDDDKDDPRNWSLARKWFITLLLGLICFCVTFNSAVVTGDIDGPMKTFGVSEEVVILTITLFVLGFGFGPLLFAPLSEEIGRNPVYVTTLFVAVIFIIPCADAKNIGTLLVCRLIDGLAFSAPMCLIGGNLADMFLASQRGVAMTVFSGAPFLGPVIGPLTGGYIGDNVGWRWIYWVMLIFSGVVYVLTVVFIPETSHAIILKKRAKKLRQLTGDDRYRAVTELKTRKLGEMVKTTLLRPLVLLSEVIVFLITIYMSIIYGLLYMFFFAYPIVYMEGKGWSASKTGLMFIPVAVGVLLSCACAPFINKDYNNRARPYRERGELPPAELRLIPMMFACWFVPIGLFSYAWSSYSWLSWAGPCFSGLACGFGFNMLYNPANNYIVDSYQHYAASALAAKTFIRSCWGACVPLFTNQSLE</sequence>
<evidence type="ECO:0000313" key="1">
    <source>
        <dbReference type="EMBL" id="GME72142.1"/>
    </source>
</evidence>